<dbReference type="InterPro" id="IPR029033">
    <property type="entry name" value="His_PPase_superfam"/>
</dbReference>
<dbReference type="Gene3D" id="3.40.50.1240">
    <property type="entry name" value="Phosphoglycerate mutase-like"/>
    <property type="match status" value="1"/>
</dbReference>
<dbReference type="SMART" id="SM00855">
    <property type="entry name" value="PGAM"/>
    <property type="match status" value="1"/>
</dbReference>
<keyword evidence="1" id="KW-0378">Hydrolase</keyword>
<proteinExistence type="predicted"/>
<dbReference type="Pfam" id="PF00300">
    <property type="entry name" value="His_Phos_1"/>
    <property type="match status" value="1"/>
</dbReference>
<feature type="binding site" evidence="3">
    <location>
        <position position="62"/>
    </location>
    <ligand>
        <name>substrate</name>
    </ligand>
</feature>
<sequence length="201" mass="22000">MTTLTLVRHGETDWNLNRLIQGSTDIPLNDTGRGQARATGLRLKEELAAESPLVVASSDLSRAHETARIIAAELGAAEPRTYPQLRERSYGDAEGVDVHEFLERWGDWTTAEIPNAEPWADVRTRAVAGLRRVTRDARRLTAPAAPSLVIVSHGALIRELIRHATGGAFPAEGEKLANGSTHTFLVERDRLSLLSYVGVIH</sequence>
<evidence type="ECO:0000256" key="3">
    <source>
        <dbReference type="PIRSR" id="PIRSR613078-2"/>
    </source>
</evidence>
<dbReference type="AlphaFoldDB" id="A0A1Y5P580"/>
<dbReference type="GO" id="GO:0004331">
    <property type="term" value="F:fructose-2,6-bisphosphate 2-phosphatase activity"/>
    <property type="evidence" value="ECO:0007669"/>
    <property type="project" value="TreeGrafter"/>
</dbReference>
<dbReference type="GO" id="GO:0043456">
    <property type="term" value="P:regulation of pentose-phosphate shunt"/>
    <property type="evidence" value="ECO:0007669"/>
    <property type="project" value="TreeGrafter"/>
</dbReference>
<dbReference type="PROSITE" id="PS00175">
    <property type="entry name" value="PG_MUTASE"/>
    <property type="match status" value="1"/>
</dbReference>
<dbReference type="InterPro" id="IPR051695">
    <property type="entry name" value="Phosphoglycerate_Mutase"/>
</dbReference>
<dbReference type="InterPro" id="IPR001345">
    <property type="entry name" value="PG/BPGM_mutase_AS"/>
</dbReference>
<dbReference type="CDD" id="cd07067">
    <property type="entry name" value="HP_PGM_like"/>
    <property type="match status" value="1"/>
</dbReference>
<feature type="active site" description="Proton donor/acceptor" evidence="2">
    <location>
        <position position="87"/>
    </location>
</feature>
<dbReference type="RefSeq" id="WP_295576833.1">
    <property type="nucleotide sequence ID" value="NZ_FLQR01000009.1"/>
</dbReference>
<feature type="binding site" evidence="3">
    <location>
        <begin position="87"/>
        <end position="90"/>
    </location>
    <ligand>
        <name>substrate</name>
    </ligand>
</feature>
<evidence type="ECO:0000313" key="4">
    <source>
        <dbReference type="EMBL" id="SBS73845.1"/>
    </source>
</evidence>
<reference evidence="4" key="1">
    <citation type="submission" date="2016-03" db="EMBL/GenBank/DDBJ databases">
        <authorList>
            <person name="Ploux O."/>
        </authorList>
    </citation>
    <scope>NUCLEOTIDE SEQUENCE</scope>
    <source>
        <strain evidence="4">UC1</strain>
    </source>
</reference>
<dbReference type="GO" id="GO:0045820">
    <property type="term" value="P:negative regulation of glycolytic process"/>
    <property type="evidence" value="ECO:0007669"/>
    <property type="project" value="TreeGrafter"/>
</dbReference>
<dbReference type="GO" id="GO:0005829">
    <property type="term" value="C:cytosol"/>
    <property type="evidence" value="ECO:0007669"/>
    <property type="project" value="TreeGrafter"/>
</dbReference>
<organism evidence="4">
    <name type="scientific">uncultured Microbacterium sp</name>
    <dbReference type="NCBI Taxonomy" id="191216"/>
    <lineage>
        <taxon>Bacteria</taxon>
        <taxon>Bacillati</taxon>
        <taxon>Actinomycetota</taxon>
        <taxon>Actinomycetes</taxon>
        <taxon>Micrococcales</taxon>
        <taxon>Microbacteriaceae</taxon>
        <taxon>Microbacterium</taxon>
        <taxon>environmental samples</taxon>
    </lineage>
</organism>
<dbReference type="SUPFAM" id="SSF53254">
    <property type="entry name" value="Phosphoglycerate mutase-like"/>
    <property type="match status" value="1"/>
</dbReference>
<evidence type="ECO:0000256" key="2">
    <source>
        <dbReference type="PIRSR" id="PIRSR613078-1"/>
    </source>
</evidence>
<dbReference type="PANTHER" id="PTHR46517:SF1">
    <property type="entry name" value="FRUCTOSE-2,6-BISPHOSPHATASE TIGAR"/>
    <property type="match status" value="1"/>
</dbReference>
<feature type="active site" description="Tele-phosphohistidine intermediate" evidence="2">
    <location>
        <position position="9"/>
    </location>
</feature>
<gene>
    <name evidence="4" type="ORF">MIPYR_50039</name>
</gene>
<accession>A0A1Y5P580</accession>
<feature type="binding site" evidence="3">
    <location>
        <begin position="8"/>
        <end position="15"/>
    </location>
    <ligand>
        <name>substrate</name>
    </ligand>
</feature>
<dbReference type="InterPro" id="IPR013078">
    <property type="entry name" value="His_Pase_superF_clade-1"/>
</dbReference>
<name>A0A1Y5P580_9MICO</name>
<protein>
    <submittedName>
        <fullName evidence="4">Phosphoglycerate mutase</fullName>
    </submittedName>
</protein>
<dbReference type="PANTHER" id="PTHR46517">
    <property type="entry name" value="FRUCTOSE-2,6-BISPHOSPHATASE TIGAR"/>
    <property type="match status" value="1"/>
</dbReference>
<dbReference type="EMBL" id="FLQR01000009">
    <property type="protein sequence ID" value="SBS73845.1"/>
    <property type="molecule type" value="Genomic_DNA"/>
</dbReference>
<evidence type="ECO:0000256" key="1">
    <source>
        <dbReference type="ARBA" id="ARBA00022801"/>
    </source>
</evidence>